<keyword evidence="5 7" id="KW-0408">Iron</keyword>
<dbReference type="GO" id="GO:0010181">
    <property type="term" value="F:FMN binding"/>
    <property type="evidence" value="ECO:0007669"/>
    <property type="project" value="UniProtKB-UniRule"/>
</dbReference>
<evidence type="ECO:0000313" key="9">
    <source>
        <dbReference type="EMBL" id="PTL36786.1"/>
    </source>
</evidence>
<dbReference type="GO" id="GO:0009055">
    <property type="term" value="F:electron transfer activity"/>
    <property type="evidence" value="ECO:0007669"/>
    <property type="project" value="UniProtKB-UniRule"/>
</dbReference>
<evidence type="ECO:0000313" key="10">
    <source>
        <dbReference type="Proteomes" id="UP000241436"/>
    </source>
</evidence>
<dbReference type="InterPro" id="IPR013130">
    <property type="entry name" value="Fe3_Rdtase_TM_dom"/>
</dbReference>
<evidence type="ECO:0000256" key="4">
    <source>
        <dbReference type="ARBA" id="ARBA00022989"/>
    </source>
</evidence>
<keyword evidence="6 7" id="KW-0472">Membrane</keyword>
<dbReference type="PANTHER" id="PTHR36964:SF1">
    <property type="entry name" value="PROTEIN-METHIONINE-SULFOXIDE REDUCTASE HEME-BINDING SUBUNIT MSRQ"/>
    <property type="match status" value="1"/>
</dbReference>
<accession>A0A2T4U084</accession>
<evidence type="ECO:0000256" key="7">
    <source>
        <dbReference type="HAMAP-Rule" id="MF_01207"/>
    </source>
</evidence>
<comment type="similarity">
    <text evidence="7">Belongs to the MsrQ family.</text>
</comment>
<dbReference type="GO" id="GO:0046872">
    <property type="term" value="F:metal ion binding"/>
    <property type="evidence" value="ECO:0007669"/>
    <property type="project" value="UniProtKB-KW"/>
</dbReference>
<reference evidence="10" key="2">
    <citation type="journal article" date="2018" name="Environ. Microbiol.">
        <title>Bloom of a denitrifying methanotroph, 'Candidatus Methylomirabilis limnetica', in a deep stratified lake.</title>
        <authorList>
            <person name="Graf J.S."/>
            <person name="Mayr M.J."/>
            <person name="Marchant H.K."/>
            <person name="Tienken D."/>
            <person name="Hach P.F."/>
            <person name="Brand A."/>
            <person name="Schubert C.J."/>
            <person name="Kuypers M.M."/>
            <person name="Milucka J."/>
        </authorList>
    </citation>
    <scope>NUCLEOTIDE SEQUENCE [LARGE SCALE GENOMIC DNA]</scope>
    <source>
        <strain evidence="10">Zug</strain>
    </source>
</reference>
<dbReference type="HAMAP" id="MF_01207">
    <property type="entry name" value="MsrQ"/>
    <property type="match status" value="1"/>
</dbReference>
<dbReference type="GO" id="GO:0020037">
    <property type="term" value="F:heme binding"/>
    <property type="evidence" value="ECO:0007669"/>
    <property type="project" value="UniProtKB-UniRule"/>
</dbReference>
<evidence type="ECO:0000256" key="1">
    <source>
        <dbReference type="ARBA" id="ARBA00004141"/>
    </source>
</evidence>
<comment type="caution">
    <text evidence="9">The sequence shown here is derived from an EMBL/GenBank/DDBJ whole genome shotgun (WGS) entry which is preliminary data.</text>
</comment>
<keyword evidence="4 7" id="KW-1133">Transmembrane helix</keyword>
<feature type="transmembrane region" description="Helical" evidence="7">
    <location>
        <begin position="12"/>
        <end position="29"/>
    </location>
</feature>
<feature type="domain" description="Ferric oxidoreductase" evidence="8">
    <location>
        <begin position="48"/>
        <end position="160"/>
    </location>
</feature>
<comment type="subcellular location">
    <subcellularLocation>
        <location evidence="7">Cell membrane</location>
        <topology evidence="7">Multi-pass membrane protein</topology>
    </subcellularLocation>
    <subcellularLocation>
        <location evidence="1">Membrane</location>
        <topology evidence="1">Multi-pass membrane protein</topology>
    </subcellularLocation>
</comment>
<keyword evidence="7" id="KW-0285">Flavoprotein</keyword>
<feature type="transmembrane region" description="Helical" evidence="7">
    <location>
        <begin position="112"/>
        <end position="130"/>
    </location>
</feature>
<keyword evidence="7" id="KW-0479">Metal-binding</keyword>
<keyword evidence="7" id="KW-1003">Cell membrane</keyword>
<proteinExistence type="inferred from homology"/>
<dbReference type="EMBL" id="NVQC01000012">
    <property type="protein sequence ID" value="PTL36786.1"/>
    <property type="molecule type" value="Genomic_DNA"/>
</dbReference>
<comment type="cofactor">
    <cofactor evidence="7">
        <name>heme b</name>
        <dbReference type="ChEBI" id="CHEBI:60344"/>
    </cofactor>
    <text evidence="7">Binds 1 heme b (iron(II)-protoporphyrin IX) group per subunit.</text>
</comment>
<feature type="transmembrane region" description="Helical" evidence="7">
    <location>
        <begin position="49"/>
        <end position="70"/>
    </location>
</feature>
<keyword evidence="7" id="KW-0288">FMN</keyword>
<evidence type="ECO:0000259" key="8">
    <source>
        <dbReference type="Pfam" id="PF01794"/>
    </source>
</evidence>
<evidence type="ECO:0000256" key="3">
    <source>
        <dbReference type="ARBA" id="ARBA00022692"/>
    </source>
</evidence>
<dbReference type="GO" id="GO:0030091">
    <property type="term" value="P:protein repair"/>
    <property type="evidence" value="ECO:0007669"/>
    <property type="project" value="UniProtKB-UniRule"/>
</dbReference>
<dbReference type="PANTHER" id="PTHR36964">
    <property type="entry name" value="PROTEIN-METHIONINE-SULFOXIDE REDUCTASE HEME-BINDING SUBUNIT MSRQ"/>
    <property type="match status" value="1"/>
</dbReference>
<dbReference type="GO" id="GO:0016679">
    <property type="term" value="F:oxidoreductase activity, acting on diphenols and related substances as donors"/>
    <property type="evidence" value="ECO:0007669"/>
    <property type="project" value="TreeGrafter"/>
</dbReference>
<keyword evidence="3 7" id="KW-0812">Transmembrane</keyword>
<dbReference type="Proteomes" id="UP000241436">
    <property type="component" value="Unassembled WGS sequence"/>
</dbReference>
<dbReference type="AlphaFoldDB" id="A0A2T4U084"/>
<evidence type="ECO:0000256" key="2">
    <source>
        <dbReference type="ARBA" id="ARBA00022448"/>
    </source>
</evidence>
<comment type="cofactor">
    <cofactor evidence="7">
        <name>FMN</name>
        <dbReference type="ChEBI" id="CHEBI:58210"/>
    </cofactor>
    <text evidence="7">Binds 1 FMN per subunit.</text>
</comment>
<gene>
    <name evidence="7" type="primary">msrQ</name>
    <name evidence="9" type="ORF">CLG94_02595</name>
</gene>
<organism evidence="9 10">
    <name type="scientific">Candidatus Methylomirabilis limnetica</name>
    <dbReference type="NCBI Taxonomy" id="2033718"/>
    <lineage>
        <taxon>Bacteria</taxon>
        <taxon>Candidatus Methylomirabilota</taxon>
        <taxon>Candidatus Methylomirabilia</taxon>
        <taxon>Candidatus Methylomirabilales</taxon>
        <taxon>Candidatus Methylomirabilaceae</taxon>
        <taxon>Candidatus Methylomirabilis</taxon>
    </lineage>
</organism>
<feature type="transmembrane region" description="Helical" evidence="7">
    <location>
        <begin position="151"/>
        <end position="168"/>
    </location>
</feature>
<keyword evidence="2 7" id="KW-0813">Transport</keyword>
<name>A0A2T4U084_9BACT</name>
<protein>
    <recommendedName>
        <fullName evidence="7">Protein-methionine-sulfoxide reductase heme-binding subunit MsrQ</fullName>
    </recommendedName>
    <alternativeName>
        <fullName evidence="7">Flavocytochrome MsrQ</fullName>
    </alternativeName>
</protein>
<sequence length="223" mass="25249">MSRRARTRLKSAVWGVALLPLLLLLYRFLTDRLGPNPISYATNLLGDTTLRLLLASLALTPLRILFGIAWQMSLRRLLGLFAFFYVCLHFTVWIAVDHFFDWGQLAADIVKRPYITVGMLALTLLVPLAGTSTSGMVKRLGGKNWRRLHRLVYVIGLLAVLHYLWLAKKGVNDPYLYAGVLAVLLSIRLWDLARRKAWLGFPTWRRGGNSPTRTANEMRGTST</sequence>
<keyword evidence="10" id="KW-1185">Reference proteome</keyword>
<keyword evidence="7" id="KW-0249">Electron transport</keyword>
<dbReference type="GO" id="GO:0005886">
    <property type="term" value="C:plasma membrane"/>
    <property type="evidence" value="ECO:0007669"/>
    <property type="project" value="UniProtKB-SubCell"/>
</dbReference>
<comment type="function">
    <text evidence="7">Part of the MsrPQ system that repairs oxidized cell envelope proteins containing methionine sulfoxide residues (Met-O), using respiratory chain electrons. Thus protects these proteins from oxidative-stress damage caused by reactive species of oxygen and chlorine. MsrPQ is essential for the maintenance of envelope integrity under bleach stress, rescuing a wide series of structurally unrelated cell envelope proteins from methionine oxidation. MsrQ provides electrons for reduction to the reductase catalytic subunit MsrP, using the quinone pool of the respiratory chain.</text>
</comment>
<feature type="transmembrane region" description="Helical" evidence="7">
    <location>
        <begin position="77"/>
        <end position="100"/>
    </location>
</feature>
<keyword evidence="7" id="KW-0349">Heme</keyword>
<dbReference type="Pfam" id="PF01794">
    <property type="entry name" value="Ferric_reduct"/>
    <property type="match status" value="1"/>
</dbReference>
<dbReference type="InterPro" id="IPR022837">
    <property type="entry name" value="MsrQ-like"/>
</dbReference>
<feature type="transmembrane region" description="Helical" evidence="7">
    <location>
        <begin position="174"/>
        <end position="190"/>
    </location>
</feature>
<evidence type="ECO:0000256" key="6">
    <source>
        <dbReference type="ARBA" id="ARBA00023136"/>
    </source>
</evidence>
<evidence type="ECO:0000256" key="5">
    <source>
        <dbReference type="ARBA" id="ARBA00023004"/>
    </source>
</evidence>
<comment type="subunit">
    <text evidence="7">Heterodimer of a catalytic subunit (MsrP) and a heme-binding subunit (MsrQ).</text>
</comment>
<reference evidence="9 10" key="1">
    <citation type="submission" date="2017-09" db="EMBL/GenBank/DDBJ databases">
        <title>Bloom of a denitrifying methanotroph, Candidatus Methylomirabilis limnetica, in a deep stratified lake.</title>
        <authorList>
            <person name="Graf J.S."/>
            <person name="Marchant H.K."/>
            <person name="Tienken D."/>
            <person name="Hach P.F."/>
            <person name="Brand A."/>
            <person name="Schubert C.J."/>
            <person name="Kuypers M.M."/>
            <person name="Milucka J."/>
        </authorList>
    </citation>
    <scope>NUCLEOTIDE SEQUENCE [LARGE SCALE GENOMIC DNA]</scope>
    <source>
        <strain evidence="9 10">Zug</strain>
    </source>
</reference>